<keyword evidence="6" id="KW-0677">Repeat</keyword>
<evidence type="ECO:0000256" key="7">
    <source>
        <dbReference type="ARBA" id="ARBA00022741"/>
    </source>
</evidence>
<evidence type="ECO:0000256" key="1">
    <source>
        <dbReference type="ARBA" id="ARBA00004202"/>
    </source>
</evidence>
<evidence type="ECO:0000313" key="13">
    <source>
        <dbReference type="Proteomes" id="UP000659630"/>
    </source>
</evidence>
<dbReference type="Proteomes" id="UP000659630">
    <property type="component" value="Unassembled WGS sequence"/>
</dbReference>
<evidence type="ECO:0000256" key="5">
    <source>
        <dbReference type="ARBA" id="ARBA00022597"/>
    </source>
</evidence>
<dbReference type="AlphaFoldDB" id="A0A923L254"/>
<evidence type="ECO:0000256" key="6">
    <source>
        <dbReference type="ARBA" id="ARBA00022737"/>
    </source>
</evidence>
<gene>
    <name evidence="12" type="ORF">H8S23_13230</name>
</gene>
<keyword evidence="13" id="KW-1185">Reference proteome</keyword>
<dbReference type="CDD" id="cd03216">
    <property type="entry name" value="ABC_Carb_Monos_I"/>
    <property type="match status" value="1"/>
</dbReference>
<evidence type="ECO:0000259" key="11">
    <source>
        <dbReference type="PROSITE" id="PS50893"/>
    </source>
</evidence>
<dbReference type="GO" id="GO:0005524">
    <property type="term" value="F:ATP binding"/>
    <property type="evidence" value="ECO:0007669"/>
    <property type="project" value="UniProtKB-KW"/>
</dbReference>
<dbReference type="InterPro" id="IPR050107">
    <property type="entry name" value="ABC_carbohydrate_import_ATPase"/>
</dbReference>
<reference evidence="12" key="1">
    <citation type="submission" date="2020-08" db="EMBL/GenBank/DDBJ databases">
        <title>Genome public.</title>
        <authorList>
            <person name="Liu C."/>
            <person name="Sun Q."/>
        </authorList>
    </citation>
    <scope>NUCLEOTIDE SEQUENCE</scope>
    <source>
        <strain evidence="12">BX8</strain>
    </source>
</reference>
<evidence type="ECO:0000256" key="4">
    <source>
        <dbReference type="ARBA" id="ARBA00022475"/>
    </source>
</evidence>
<feature type="domain" description="ABC transporter" evidence="11">
    <location>
        <begin position="1"/>
        <end position="234"/>
    </location>
</feature>
<dbReference type="PROSITE" id="PS00211">
    <property type="entry name" value="ABC_TRANSPORTER_1"/>
    <property type="match status" value="1"/>
</dbReference>
<dbReference type="Gene3D" id="3.40.50.300">
    <property type="entry name" value="P-loop containing nucleotide triphosphate hydrolases"/>
    <property type="match status" value="2"/>
</dbReference>
<dbReference type="PANTHER" id="PTHR43790">
    <property type="entry name" value="CARBOHYDRATE TRANSPORT ATP-BINDING PROTEIN MG119-RELATED"/>
    <property type="match status" value="1"/>
</dbReference>
<comment type="caution">
    <text evidence="12">The sequence shown here is derived from an EMBL/GenBank/DDBJ whole genome shotgun (WGS) entry which is preliminary data.</text>
</comment>
<accession>A0A923L254</accession>
<keyword evidence="3" id="KW-0813">Transport</keyword>
<proteinExistence type="predicted"/>
<dbReference type="FunFam" id="3.40.50.300:FF:000126">
    <property type="entry name" value="Galactose/methyl galactoside import ATP-binding protein MglA"/>
    <property type="match status" value="1"/>
</dbReference>
<evidence type="ECO:0000256" key="9">
    <source>
        <dbReference type="ARBA" id="ARBA00022967"/>
    </source>
</evidence>
<dbReference type="SMART" id="SM00382">
    <property type="entry name" value="AAA"/>
    <property type="match status" value="2"/>
</dbReference>
<dbReference type="InterPro" id="IPR017871">
    <property type="entry name" value="ABC_transporter-like_CS"/>
</dbReference>
<comment type="subcellular location">
    <subcellularLocation>
        <location evidence="2">Cell inner membrane</location>
    </subcellularLocation>
    <subcellularLocation>
        <location evidence="1">Cell membrane</location>
        <topology evidence="1">Peripheral membrane protein</topology>
    </subcellularLocation>
</comment>
<evidence type="ECO:0000256" key="2">
    <source>
        <dbReference type="ARBA" id="ARBA00004533"/>
    </source>
</evidence>
<organism evidence="12 13">
    <name type="scientific">Anaerofilum hominis</name>
    <dbReference type="NCBI Taxonomy" id="2763016"/>
    <lineage>
        <taxon>Bacteria</taxon>
        <taxon>Bacillati</taxon>
        <taxon>Bacillota</taxon>
        <taxon>Clostridia</taxon>
        <taxon>Eubacteriales</taxon>
        <taxon>Oscillospiraceae</taxon>
        <taxon>Anaerofilum</taxon>
    </lineage>
</organism>
<keyword evidence="8 12" id="KW-0067">ATP-binding</keyword>
<dbReference type="InterPro" id="IPR003593">
    <property type="entry name" value="AAA+_ATPase"/>
</dbReference>
<name>A0A923L254_9FIRM</name>
<dbReference type="GO" id="GO:0016887">
    <property type="term" value="F:ATP hydrolysis activity"/>
    <property type="evidence" value="ECO:0007669"/>
    <property type="project" value="InterPro"/>
</dbReference>
<keyword evidence="5" id="KW-0762">Sugar transport</keyword>
<feature type="domain" description="ABC transporter" evidence="11">
    <location>
        <begin position="245"/>
        <end position="486"/>
    </location>
</feature>
<keyword evidence="10" id="KW-0472">Membrane</keyword>
<dbReference type="GO" id="GO:0015749">
    <property type="term" value="P:monosaccharide transmembrane transport"/>
    <property type="evidence" value="ECO:0007669"/>
    <property type="project" value="UniProtKB-ARBA"/>
</dbReference>
<dbReference type="GO" id="GO:0005886">
    <property type="term" value="C:plasma membrane"/>
    <property type="evidence" value="ECO:0007669"/>
    <property type="project" value="UniProtKB-SubCell"/>
</dbReference>
<dbReference type="CDD" id="cd03215">
    <property type="entry name" value="ABC_Carb_Monos_II"/>
    <property type="match status" value="1"/>
</dbReference>
<dbReference type="EMBL" id="JACONZ010000005">
    <property type="protein sequence ID" value="MBC5582470.1"/>
    <property type="molecule type" value="Genomic_DNA"/>
</dbReference>
<dbReference type="PANTHER" id="PTHR43790:SF3">
    <property type="entry name" value="D-ALLOSE IMPORT ATP-BINDING PROTEIN ALSA-RELATED"/>
    <property type="match status" value="1"/>
</dbReference>
<dbReference type="PROSITE" id="PS50893">
    <property type="entry name" value="ABC_TRANSPORTER_2"/>
    <property type="match status" value="2"/>
</dbReference>
<evidence type="ECO:0000256" key="10">
    <source>
        <dbReference type="ARBA" id="ARBA00023136"/>
    </source>
</evidence>
<dbReference type="SUPFAM" id="SSF52540">
    <property type="entry name" value="P-loop containing nucleoside triphosphate hydrolases"/>
    <property type="match status" value="2"/>
</dbReference>
<dbReference type="Pfam" id="PF00005">
    <property type="entry name" value="ABC_tran"/>
    <property type="match status" value="2"/>
</dbReference>
<keyword evidence="9" id="KW-1278">Translocase</keyword>
<evidence type="ECO:0000256" key="3">
    <source>
        <dbReference type="ARBA" id="ARBA00022448"/>
    </source>
</evidence>
<keyword evidence="4" id="KW-1003">Cell membrane</keyword>
<dbReference type="InterPro" id="IPR003439">
    <property type="entry name" value="ABC_transporter-like_ATP-bd"/>
</dbReference>
<evidence type="ECO:0000313" key="12">
    <source>
        <dbReference type="EMBL" id="MBC5582470.1"/>
    </source>
</evidence>
<dbReference type="InterPro" id="IPR027417">
    <property type="entry name" value="P-loop_NTPase"/>
</dbReference>
<keyword evidence="7" id="KW-0547">Nucleotide-binding</keyword>
<sequence length="486" mass="53958">MTNIHKRFPGVYALKGAKLRLKAGEVHALVGENGSGKSTLLNVLGGILSRDEGEIRMNGEAVEIQGVLDAQRAGISIIHQELVLVPYLSIAENIYINREPMKNGMVDYGTLYENAQKFIDELGLDLDAREKVVRLTIAQQQMVEIVKAVSFNAKIVAMDEPTSSLSDKEIDALFANIRSLKARGIGVIYISHRLSELTAIADTVTVLRDGEMVATKAVSETNNDEIVRLMVGREVTNYYTRTYNPPGETMLKVEGLSSNKVKDVSFEVHRGEILGFAGLVGAGRTETMKAILGLDERTKGRVTLLGKPLDAREPMAAYRRGIAYIPENRREEGIIPLQTIRFNMTLKVLGDFIKGIRVDRSREREITDRYIRELSVKTPSQLARLQNLSGGNQQKVIIASWLAARPELIIMDEPTRGIDVGAKAEIYALMNDLARQGIAIIMISSELPEIINMSDRVVVMREGTVSRVLERPQLSQEEIMKYAVNI</sequence>
<protein>
    <submittedName>
        <fullName evidence="12">Sugar ABC transporter ATP-binding protein</fullName>
    </submittedName>
</protein>
<dbReference type="FunFam" id="3.40.50.300:FF:000127">
    <property type="entry name" value="Ribose import ATP-binding protein RbsA"/>
    <property type="match status" value="1"/>
</dbReference>
<evidence type="ECO:0000256" key="8">
    <source>
        <dbReference type="ARBA" id="ARBA00022840"/>
    </source>
</evidence>